<dbReference type="RefSeq" id="WP_102644755.1">
    <property type="nucleotide sequence ID" value="NZ_PNYA01000005.1"/>
</dbReference>
<name>A0A2N7VX25_9BURK</name>
<accession>A0A2N7VX25</accession>
<gene>
    <name evidence="2" type="ORF">C0Z18_07520</name>
</gene>
<dbReference type="OrthoDB" id="9026125at2"/>
<feature type="signal peptide" evidence="1">
    <location>
        <begin position="1"/>
        <end position="18"/>
    </location>
</feature>
<sequence>MKRLWLLAACAAALSGCAAPQSAVRANAVPGFGAGVRTYAFMDGSDRQGERGGQPDGFAPAVERRLAELGFTAAPQPVARYRIALTHETRPASVGIEYGGCADEAPCGAPALPPGFEWPGAKPYVHSLTLRFFDRTDGREAYKVSAAKRDRDPDPGHAIDALVASALARLPFGETGTATGDRTGPTDWKITLSKPGADAAPRVTGIAALAH</sequence>
<keyword evidence="1" id="KW-0732">Signal</keyword>
<dbReference type="EMBL" id="PNYA01000005">
    <property type="protein sequence ID" value="PMS21689.1"/>
    <property type="molecule type" value="Genomic_DNA"/>
</dbReference>
<dbReference type="Proteomes" id="UP000235616">
    <property type="component" value="Unassembled WGS sequence"/>
</dbReference>
<keyword evidence="3" id="KW-1185">Reference proteome</keyword>
<protein>
    <submittedName>
        <fullName evidence="2">DUF4136 domain-containing protein</fullName>
    </submittedName>
</protein>
<evidence type="ECO:0000256" key="1">
    <source>
        <dbReference type="SAM" id="SignalP"/>
    </source>
</evidence>
<dbReference type="AlphaFoldDB" id="A0A2N7VX25"/>
<comment type="caution">
    <text evidence="2">The sequence shown here is derived from an EMBL/GenBank/DDBJ whole genome shotgun (WGS) entry which is preliminary data.</text>
</comment>
<proteinExistence type="predicted"/>
<organism evidence="2 3">
    <name type="scientific">Trinickia dabaoshanensis</name>
    <dbReference type="NCBI Taxonomy" id="564714"/>
    <lineage>
        <taxon>Bacteria</taxon>
        <taxon>Pseudomonadati</taxon>
        <taxon>Pseudomonadota</taxon>
        <taxon>Betaproteobacteria</taxon>
        <taxon>Burkholderiales</taxon>
        <taxon>Burkholderiaceae</taxon>
        <taxon>Trinickia</taxon>
    </lineage>
</organism>
<reference evidence="2 3" key="1">
    <citation type="submission" date="2018-01" db="EMBL/GenBank/DDBJ databases">
        <title>Whole genome analyses suggest that Burkholderia sensu lato contains two further novel genera in the rhizoxinica-symbiotica group Mycetohabitans gen. nov., and Trinickia gen. nov.: implications for the evolution of diazotrophy and nodulation in the Burkholderiaceae.</title>
        <authorList>
            <person name="Estrada-de los Santos P."/>
            <person name="Palmer M."/>
            <person name="Chavez-Ramirez B."/>
            <person name="Beukes C."/>
            <person name="Steenkamp E.T."/>
            <person name="Hirsch A.M."/>
            <person name="Manyaka P."/>
            <person name="Maluk M."/>
            <person name="Lafos M."/>
            <person name="Crook M."/>
            <person name="Gross E."/>
            <person name="Simon M.F."/>
            <person name="Bueno dos Reis Junior F."/>
            <person name="Poole P.S."/>
            <person name="Venter S.N."/>
            <person name="James E.K."/>
        </authorList>
    </citation>
    <scope>NUCLEOTIDE SEQUENCE [LARGE SCALE GENOMIC DNA]</scope>
    <source>
        <strain evidence="2 3">GIMN1.004</strain>
    </source>
</reference>
<evidence type="ECO:0000313" key="3">
    <source>
        <dbReference type="Proteomes" id="UP000235616"/>
    </source>
</evidence>
<evidence type="ECO:0000313" key="2">
    <source>
        <dbReference type="EMBL" id="PMS21689.1"/>
    </source>
</evidence>
<feature type="chain" id="PRO_5014847419" evidence="1">
    <location>
        <begin position="19"/>
        <end position="211"/>
    </location>
</feature>
<dbReference type="PROSITE" id="PS51257">
    <property type="entry name" value="PROKAR_LIPOPROTEIN"/>
    <property type="match status" value="1"/>
</dbReference>